<evidence type="ECO:0000313" key="1">
    <source>
        <dbReference type="EMBL" id="CTQ33135.1"/>
    </source>
</evidence>
<gene>
    <name evidence="1" type="ORF">JAN5088_01915</name>
</gene>
<dbReference type="Proteomes" id="UP000048908">
    <property type="component" value="Unassembled WGS sequence"/>
</dbReference>
<dbReference type="RefSeq" id="WP_233489750.1">
    <property type="nucleotide sequence ID" value="NZ_CXPG01000018.1"/>
</dbReference>
<reference evidence="1 2" key="1">
    <citation type="submission" date="2015-07" db="EMBL/GenBank/DDBJ databases">
        <authorList>
            <person name="Noorani M."/>
        </authorList>
    </citation>
    <scope>NUCLEOTIDE SEQUENCE [LARGE SCALE GENOMIC DNA]</scope>
    <source>
        <strain evidence="1 2">CECT 5088</strain>
    </source>
</reference>
<dbReference type="InterPro" id="IPR025427">
    <property type="entry name" value="DUF4160"/>
</dbReference>
<accession>A0A0M6XSH9</accession>
<dbReference type="EMBL" id="CXPG01000018">
    <property type="protein sequence ID" value="CTQ33135.1"/>
    <property type="molecule type" value="Genomic_DNA"/>
</dbReference>
<sequence>MKYQVVLLHEAGLIHRRRKLWNTGEEEDEMPAGWTVSVRMPTLMRNGPLRVFFYSNEGDPRGPPHVHVIAGGDEAKF</sequence>
<protein>
    <recommendedName>
        <fullName evidence="3">DUF4160 domain-containing protein</fullName>
    </recommendedName>
</protein>
<dbReference type="AlphaFoldDB" id="A0A0M6XSH9"/>
<evidence type="ECO:0008006" key="3">
    <source>
        <dbReference type="Google" id="ProtNLM"/>
    </source>
</evidence>
<evidence type="ECO:0000313" key="2">
    <source>
        <dbReference type="Proteomes" id="UP000048908"/>
    </source>
</evidence>
<dbReference type="STRING" id="282197.SAMN04488517_1213"/>
<proteinExistence type="predicted"/>
<name>A0A0M6XSH9_9RHOB</name>
<keyword evidence="2" id="KW-1185">Reference proteome</keyword>
<dbReference type="Pfam" id="PF13711">
    <property type="entry name" value="DUF4160"/>
    <property type="match status" value="1"/>
</dbReference>
<organism evidence="1 2">
    <name type="scientific">Jannaschia rubra</name>
    <dbReference type="NCBI Taxonomy" id="282197"/>
    <lineage>
        <taxon>Bacteria</taxon>
        <taxon>Pseudomonadati</taxon>
        <taxon>Pseudomonadota</taxon>
        <taxon>Alphaproteobacteria</taxon>
        <taxon>Rhodobacterales</taxon>
        <taxon>Roseobacteraceae</taxon>
        <taxon>Jannaschia</taxon>
    </lineage>
</organism>